<accession>A0A6J4HP27</accession>
<protein>
    <submittedName>
        <fullName evidence="1">Uncharacterized protein</fullName>
    </submittedName>
</protein>
<proteinExistence type="predicted"/>
<name>A0A6J4HP27_9BACT</name>
<dbReference type="EMBL" id="CADCTO010000120">
    <property type="protein sequence ID" value="CAA9229489.1"/>
    <property type="molecule type" value="Genomic_DNA"/>
</dbReference>
<reference evidence="1" key="1">
    <citation type="submission" date="2020-02" db="EMBL/GenBank/DDBJ databases">
        <authorList>
            <person name="Meier V. D."/>
        </authorList>
    </citation>
    <scope>NUCLEOTIDE SEQUENCE</scope>
    <source>
        <strain evidence="1">AVDCRST_MAG63</strain>
    </source>
</reference>
<sequence length="92" mass="9781">MASTVWKDGARRGIAYVEGREAAERVMAAAGSAPPPPPVRGGRQARAAGAVGVSALDRAMAIYVDRKGRPFAWQIPFPIERWEHVAALVGAE</sequence>
<organism evidence="1">
    <name type="scientific">uncultured Armatimonadetes bacterium</name>
    <dbReference type="NCBI Taxonomy" id="157466"/>
    <lineage>
        <taxon>Bacteria</taxon>
        <taxon>Bacillati</taxon>
        <taxon>Armatimonadota</taxon>
        <taxon>environmental samples</taxon>
    </lineage>
</organism>
<evidence type="ECO:0000313" key="1">
    <source>
        <dbReference type="EMBL" id="CAA9229489.1"/>
    </source>
</evidence>
<gene>
    <name evidence="1" type="ORF">AVDCRST_MAG63-901</name>
</gene>
<dbReference type="AlphaFoldDB" id="A0A6J4HP27"/>